<dbReference type="Proteomes" id="UP001305414">
    <property type="component" value="Unassembled WGS sequence"/>
</dbReference>
<proteinExistence type="predicted"/>
<gene>
    <name evidence="3" type="ORF">RRF57_011812</name>
</gene>
<protein>
    <recommendedName>
        <fullName evidence="5">Ring-like domain-containing protein</fullName>
    </recommendedName>
</protein>
<feature type="compositionally biased region" description="Low complexity" evidence="1">
    <location>
        <begin position="58"/>
        <end position="68"/>
    </location>
</feature>
<keyword evidence="2" id="KW-0472">Membrane</keyword>
<evidence type="ECO:0000313" key="3">
    <source>
        <dbReference type="EMBL" id="KAK5636100.1"/>
    </source>
</evidence>
<accession>A0AAN7UNG8</accession>
<feature type="compositionally biased region" description="Basic and acidic residues" evidence="1">
    <location>
        <begin position="16"/>
        <end position="51"/>
    </location>
</feature>
<evidence type="ECO:0000313" key="4">
    <source>
        <dbReference type="Proteomes" id="UP001305414"/>
    </source>
</evidence>
<feature type="compositionally biased region" description="Basic and acidic residues" evidence="1">
    <location>
        <begin position="392"/>
        <end position="419"/>
    </location>
</feature>
<feature type="compositionally biased region" description="Basic and acidic residues" evidence="1">
    <location>
        <begin position="88"/>
        <end position="100"/>
    </location>
</feature>
<feature type="compositionally biased region" description="Basic and acidic residues" evidence="1">
    <location>
        <begin position="142"/>
        <end position="162"/>
    </location>
</feature>
<keyword evidence="2" id="KW-0812">Transmembrane</keyword>
<keyword evidence="2" id="KW-1133">Transmembrane helix</keyword>
<evidence type="ECO:0000256" key="2">
    <source>
        <dbReference type="SAM" id="Phobius"/>
    </source>
</evidence>
<comment type="caution">
    <text evidence="3">The sequence shown here is derived from an EMBL/GenBank/DDBJ whole genome shotgun (WGS) entry which is preliminary data.</text>
</comment>
<dbReference type="AlphaFoldDB" id="A0AAN7UNG8"/>
<dbReference type="EMBL" id="JAWHQM010000062">
    <property type="protein sequence ID" value="KAK5636100.1"/>
    <property type="molecule type" value="Genomic_DNA"/>
</dbReference>
<keyword evidence="4" id="KW-1185">Reference proteome</keyword>
<name>A0AAN7UNG8_9PEZI</name>
<feature type="region of interest" description="Disordered" evidence="1">
    <location>
        <begin position="392"/>
        <end position="435"/>
    </location>
</feature>
<organism evidence="3 4">
    <name type="scientific">Xylaria bambusicola</name>
    <dbReference type="NCBI Taxonomy" id="326684"/>
    <lineage>
        <taxon>Eukaryota</taxon>
        <taxon>Fungi</taxon>
        <taxon>Dikarya</taxon>
        <taxon>Ascomycota</taxon>
        <taxon>Pezizomycotina</taxon>
        <taxon>Sordariomycetes</taxon>
        <taxon>Xylariomycetidae</taxon>
        <taxon>Xylariales</taxon>
        <taxon>Xylariaceae</taxon>
        <taxon>Xylaria</taxon>
    </lineage>
</organism>
<feature type="region of interest" description="Disordered" evidence="1">
    <location>
        <begin position="1"/>
        <end position="207"/>
    </location>
</feature>
<evidence type="ECO:0000256" key="1">
    <source>
        <dbReference type="SAM" id="MobiDB-lite"/>
    </source>
</evidence>
<sequence length="435" mass="47340">MLEYFAFKKVKKHREQKAGEKGNGDKEKGKVKENAPEIMKDGKPLSDEAARLDAAATSSSPSPKIVSKPVDDDGDNSDSLSIHGTPILDREDEKFLERLTSDAGLSHSDLNEDETPPPLPPRVKTPVIDIDSDDDASSIASKSKDPKGKGKQDTSSSPDDHHSKPKRFSFVTNISRNLSRRRSPKPTPDLKPDNLAVPSTTEASKEKTDLARVLDDLDLSAKNNRAFSLSSESADMARRFTQVLKDLINGVPTAYNDLVSLLDDRDGIIAKTYEKLPSSMKKLVAQLPEKLTSTLAPELLAAAAEAQGLNPEDHKDGSLKGAAKKFLTPTNLHDLVTRPGALVGLLKGIVNALKTRFPAFVGTNVLWSLAVFLLLSMLWYCYKRGREVRLEREASEAEGKGSKSEANDEVIDGRPRVEELPDDLMLAAAPGTTAN</sequence>
<reference evidence="3 4" key="1">
    <citation type="submission" date="2023-10" db="EMBL/GenBank/DDBJ databases">
        <title>Draft genome sequence of Xylaria bambusicola isolate GMP-LS, the root and basal stem rot pathogen of sugarcane in Indonesia.</title>
        <authorList>
            <person name="Selvaraj P."/>
            <person name="Muralishankar V."/>
            <person name="Muruganantham S."/>
            <person name="Sp S."/>
            <person name="Haryani S."/>
            <person name="Lau K.J.X."/>
            <person name="Naqvi N.I."/>
        </authorList>
    </citation>
    <scope>NUCLEOTIDE SEQUENCE [LARGE SCALE GENOMIC DNA]</scope>
    <source>
        <strain evidence="3">GMP-LS</strain>
    </source>
</reference>
<feature type="transmembrane region" description="Helical" evidence="2">
    <location>
        <begin position="365"/>
        <end position="382"/>
    </location>
</feature>
<evidence type="ECO:0008006" key="5">
    <source>
        <dbReference type="Google" id="ProtNLM"/>
    </source>
</evidence>